<dbReference type="PANTHER" id="PTHR43081">
    <property type="entry name" value="ADENYLATE CYCLASE, TERMINAL-DIFFERENTIATION SPECIFIC-RELATED"/>
    <property type="match status" value="1"/>
</dbReference>
<dbReference type="SMART" id="SM00044">
    <property type="entry name" value="CYCc"/>
    <property type="match status" value="1"/>
</dbReference>
<dbReference type="InterPro" id="IPR029787">
    <property type="entry name" value="Nucleotide_cyclase"/>
</dbReference>
<comment type="caution">
    <text evidence="2">The sequence shown here is derived from an EMBL/GenBank/DDBJ whole genome shotgun (WGS) entry which is preliminary data.</text>
</comment>
<keyword evidence="2" id="KW-0456">Lyase</keyword>
<dbReference type="Gene3D" id="3.30.70.1230">
    <property type="entry name" value="Nucleotide cyclase"/>
    <property type="match status" value="1"/>
</dbReference>
<protein>
    <submittedName>
        <fullName evidence="2">Adenylate cyclase 1</fullName>
        <ecNumber evidence="2">4.6.1.1</ecNumber>
    </submittedName>
</protein>
<sequence>MRLSSVQHVLQRLHDIIASDTGKMLSGSAEAEVKTLLDELDTQSLPSQLGQEFLNREVTILFADLRGFTAMLANQPADTVIRILNPCLVQMSEIIFKYQGSIDKFMGDSIMALFGAPVRRPDDVQRALACAVEMQMTMDTLNLAHRQQGMPELYMGIGINTGEVLAGTLGSNLYNEYTVIGDEVNLAARIEALSLRGQVLISQSTYERCKDFVDTRGPIDIYLKGKPVPVSLRELIGIPSLGLNVPRQEKRRSHRIQVKLPFGYQIIENGIVFPEMRLGTILDLGYHGALLELECQLPIYCEIKLSLDLPIVAYQARDVYAKILNRKPANGIVRMGSEFTSLPPEANMKIQLFVQLLVFAGQS</sequence>
<feature type="domain" description="Guanylate cyclase" evidence="1">
    <location>
        <begin position="59"/>
        <end position="191"/>
    </location>
</feature>
<dbReference type="EMBL" id="JDVG02000269">
    <property type="protein sequence ID" value="KFB73182.1"/>
    <property type="molecule type" value="Genomic_DNA"/>
</dbReference>
<gene>
    <name evidence="2" type="primary">cyaA</name>
    <name evidence="2" type="ORF">AW09_001568</name>
</gene>
<dbReference type="PROSITE" id="PS50125">
    <property type="entry name" value="GUANYLATE_CYCLASE_2"/>
    <property type="match status" value="1"/>
</dbReference>
<evidence type="ECO:0000313" key="2">
    <source>
        <dbReference type="EMBL" id="KFB73182.1"/>
    </source>
</evidence>
<dbReference type="InterPro" id="IPR050697">
    <property type="entry name" value="Adenylyl/Guanylyl_Cyclase_3/4"/>
</dbReference>
<dbReference type="EC" id="4.6.1.1" evidence="2"/>
<accession>A0A080LWN4</accession>
<dbReference type="Pfam" id="PF07238">
    <property type="entry name" value="PilZ"/>
    <property type="match status" value="1"/>
</dbReference>
<dbReference type="InterPro" id="IPR001054">
    <property type="entry name" value="A/G_cyclase"/>
</dbReference>
<evidence type="ECO:0000313" key="3">
    <source>
        <dbReference type="Proteomes" id="UP000020077"/>
    </source>
</evidence>
<dbReference type="GO" id="GO:0004016">
    <property type="term" value="F:adenylate cyclase activity"/>
    <property type="evidence" value="ECO:0007669"/>
    <property type="project" value="UniProtKB-EC"/>
</dbReference>
<dbReference type="AlphaFoldDB" id="A0A080LWN4"/>
<dbReference type="Proteomes" id="UP000020077">
    <property type="component" value="Unassembled WGS sequence"/>
</dbReference>
<dbReference type="PANTHER" id="PTHR43081:SF1">
    <property type="entry name" value="ADENYLATE CYCLASE, TERMINAL-DIFFERENTIATION SPECIFIC"/>
    <property type="match status" value="1"/>
</dbReference>
<dbReference type="CDD" id="cd07302">
    <property type="entry name" value="CHD"/>
    <property type="match status" value="1"/>
</dbReference>
<dbReference type="Pfam" id="PF00211">
    <property type="entry name" value="Guanylate_cyc"/>
    <property type="match status" value="1"/>
</dbReference>
<name>A0A080LWN4_9PROT</name>
<dbReference type="GO" id="GO:0035556">
    <property type="term" value="P:intracellular signal transduction"/>
    <property type="evidence" value="ECO:0007669"/>
    <property type="project" value="InterPro"/>
</dbReference>
<organism evidence="2 3">
    <name type="scientific">Candidatus Accumulibacter phosphatis</name>
    <dbReference type="NCBI Taxonomy" id="327160"/>
    <lineage>
        <taxon>Bacteria</taxon>
        <taxon>Pseudomonadati</taxon>
        <taxon>Pseudomonadota</taxon>
        <taxon>Betaproteobacteria</taxon>
        <taxon>Candidatus Accumulibacter</taxon>
    </lineage>
</organism>
<reference evidence="2 3" key="1">
    <citation type="submission" date="2014-02" db="EMBL/GenBank/DDBJ databases">
        <title>Expanding our view of genomic diversity in Candidatus Accumulibacter clades.</title>
        <authorList>
            <person name="Skennerton C.T."/>
            <person name="Barr J.J."/>
            <person name="Slater F.R."/>
            <person name="Bond P.L."/>
            <person name="Tyson G.W."/>
        </authorList>
    </citation>
    <scope>NUCLEOTIDE SEQUENCE [LARGE SCALE GENOMIC DNA]</scope>
    <source>
        <strain evidence="3">BA-91</strain>
    </source>
</reference>
<dbReference type="GO" id="GO:0009190">
    <property type="term" value="P:cyclic nucleotide biosynthetic process"/>
    <property type="evidence" value="ECO:0007669"/>
    <property type="project" value="InterPro"/>
</dbReference>
<dbReference type="InterPro" id="IPR009875">
    <property type="entry name" value="PilZ_domain"/>
</dbReference>
<dbReference type="GO" id="GO:0035438">
    <property type="term" value="F:cyclic-di-GMP binding"/>
    <property type="evidence" value="ECO:0007669"/>
    <property type="project" value="InterPro"/>
</dbReference>
<evidence type="ECO:0000259" key="1">
    <source>
        <dbReference type="PROSITE" id="PS50125"/>
    </source>
</evidence>
<dbReference type="SUPFAM" id="SSF55073">
    <property type="entry name" value="Nucleotide cyclase"/>
    <property type="match status" value="1"/>
</dbReference>
<proteinExistence type="predicted"/>